<dbReference type="EMBL" id="BMAV01017140">
    <property type="protein sequence ID" value="GFY68595.1"/>
    <property type="molecule type" value="Genomic_DNA"/>
</dbReference>
<evidence type="ECO:0000256" key="1">
    <source>
        <dbReference type="SAM" id="MobiDB-lite"/>
    </source>
</evidence>
<evidence type="ECO:0000313" key="3">
    <source>
        <dbReference type="Proteomes" id="UP000886998"/>
    </source>
</evidence>
<dbReference type="AlphaFoldDB" id="A0A8X6YCZ3"/>
<proteinExistence type="predicted"/>
<accession>A0A8X6YCZ3</accession>
<protein>
    <submittedName>
        <fullName evidence="2">Uncharacterized protein</fullName>
    </submittedName>
</protein>
<organism evidence="2 3">
    <name type="scientific">Trichonephila inaurata madagascariensis</name>
    <dbReference type="NCBI Taxonomy" id="2747483"/>
    <lineage>
        <taxon>Eukaryota</taxon>
        <taxon>Metazoa</taxon>
        <taxon>Ecdysozoa</taxon>
        <taxon>Arthropoda</taxon>
        <taxon>Chelicerata</taxon>
        <taxon>Arachnida</taxon>
        <taxon>Araneae</taxon>
        <taxon>Araneomorphae</taxon>
        <taxon>Entelegynae</taxon>
        <taxon>Araneoidea</taxon>
        <taxon>Nephilidae</taxon>
        <taxon>Trichonephila</taxon>
        <taxon>Trichonephila inaurata</taxon>
    </lineage>
</organism>
<reference evidence="2" key="1">
    <citation type="submission" date="2020-08" db="EMBL/GenBank/DDBJ databases">
        <title>Multicomponent nature underlies the extraordinary mechanical properties of spider dragline silk.</title>
        <authorList>
            <person name="Kono N."/>
            <person name="Nakamura H."/>
            <person name="Mori M."/>
            <person name="Yoshida Y."/>
            <person name="Ohtoshi R."/>
            <person name="Malay A.D."/>
            <person name="Moran D.A.P."/>
            <person name="Tomita M."/>
            <person name="Numata K."/>
            <person name="Arakawa K."/>
        </authorList>
    </citation>
    <scope>NUCLEOTIDE SEQUENCE</scope>
</reference>
<dbReference type="Proteomes" id="UP000886998">
    <property type="component" value="Unassembled WGS sequence"/>
</dbReference>
<comment type="caution">
    <text evidence="2">The sequence shown here is derived from an EMBL/GenBank/DDBJ whole genome shotgun (WGS) entry which is preliminary data.</text>
</comment>
<feature type="region of interest" description="Disordered" evidence="1">
    <location>
        <begin position="1"/>
        <end position="114"/>
    </location>
</feature>
<name>A0A8X6YCZ3_9ARAC</name>
<feature type="compositionally biased region" description="Polar residues" evidence="1">
    <location>
        <begin position="80"/>
        <end position="95"/>
    </location>
</feature>
<feature type="compositionally biased region" description="Basic and acidic residues" evidence="1">
    <location>
        <begin position="105"/>
        <end position="114"/>
    </location>
</feature>
<keyword evidence="3" id="KW-1185">Reference proteome</keyword>
<sequence>MNKRGLPFSTNSNYPLNKKRRESKDHFSKGKQALTTYVPEIVTKEAGSKPSGGEVQVQGGPIRSRGELFKKPSPYRVDNPNRSPNTRVASSQSRSRGTDNPAVKVQDKVDSLDSKIIRRRMEVQRVGG</sequence>
<evidence type="ECO:0000313" key="2">
    <source>
        <dbReference type="EMBL" id="GFY68595.1"/>
    </source>
</evidence>
<gene>
    <name evidence="2" type="ORF">TNIN_483381</name>
</gene>